<reference evidence="3" key="1">
    <citation type="journal article" date="2019" name="Int. J. Syst. Evol. Microbiol.">
        <title>The Global Catalogue of Microorganisms (GCM) 10K type strain sequencing project: providing services to taxonomists for standard genome sequencing and annotation.</title>
        <authorList>
            <consortium name="The Broad Institute Genomics Platform"/>
            <consortium name="The Broad Institute Genome Sequencing Center for Infectious Disease"/>
            <person name="Wu L."/>
            <person name="Ma J."/>
        </authorList>
    </citation>
    <scope>NUCLEOTIDE SEQUENCE [LARGE SCALE GENOMIC DNA]</scope>
    <source>
        <strain evidence="3">JCM 30346</strain>
    </source>
</reference>
<protein>
    <recommendedName>
        <fullName evidence="4">Secreted protein</fullName>
    </recommendedName>
</protein>
<organism evidence="2 3">
    <name type="scientific">Sphaerisporangium aureirubrum</name>
    <dbReference type="NCBI Taxonomy" id="1544736"/>
    <lineage>
        <taxon>Bacteria</taxon>
        <taxon>Bacillati</taxon>
        <taxon>Actinomycetota</taxon>
        <taxon>Actinomycetes</taxon>
        <taxon>Streptosporangiales</taxon>
        <taxon>Streptosporangiaceae</taxon>
        <taxon>Sphaerisporangium</taxon>
    </lineage>
</organism>
<sequence length="173" mass="17368">MAAAITGGLLAVSAPATAEARNVPGYQAEYGAATLARGDDHGKPCTSCHPGPPGPAGPMGPPGRADGIDSAFATPTGGVSGRYIGLAQGNGTTLIRDPSSVAPNGFWHDISTLVGYPGRVTDVTLAVPGATPNQLHVTVRSSTGEVAEVICLLTPNVTWPGNCGTFVNRTPPL</sequence>
<keyword evidence="3" id="KW-1185">Reference proteome</keyword>
<evidence type="ECO:0008006" key="4">
    <source>
        <dbReference type="Google" id="ProtNLM"/>
    </source>
</evidence>
<evidence type="ECO:0000313" key="3">
    <source>
        <dbReference type="Proteomes" id="UP001596137"/>
    </source>
</evidence>
<dbReference type="Proteomes" id="UP001596137">
    <property type="component" value="Unassembled WGS sequence"/>
</dbReference>
<feature type="region of interest" description="Disordered" evidence="1">
    <location>
        <begin position="37"/>
        <end position="68"/>
    </location>
</feature>
<feature type="compositionally biased region" description="Pro residues" evidence="1">
    <location>
        <begin position="50"/>
        <end position="61"/>
    </location>
</feature>
<gene>
    <name evidence="2" type="ORF">ACFP1K_28690</name>
</gene>
<dbReference type="EMBL" id="JBHSRF010000056">
    <property type="protein sequence ID" value="MFC6085173.1"/>
    <property type="molecule type" value="Genomic_DNA"/>
</dbReference>
<accession>A0ABW1NQP8</accession>
<proteinExistence type="predicted"/>
<evidence type="ECO:0000313" key="2">
    <source>
        <dbReference type="EMBL" id="MFC6085173.1"/>
    </source>
</evidence>
<name>A0ABW1NQP8_9ACTN</name>
<dbReference type="RefSeq" id="WP_380759027.1">
    <property type="nucleotide sequence ID" value="NZ_JBHSRF010000056.1"/>
</dbReference>
<comment type="caution">
    <text evidence="2">The sequence shown here is derived from an EMBL/GenBank/DDBJ whole genome shotgun (WGS) entry which is preliminary data.</text>
</comment>
<evidence type="ECO:0000256" key="1">
    <source>
        <dbReference type="SAM" id="MobiDB-lite"/>
    </source>
</evidence>